<name>R4YY91_9ACTN</name>
<proteinExistence type="predicted"/>
<keyword evidence="2" id="KW-0732">Signal</keyword>
<dbReference type="STRING" id="1229780.BN381_20112"/>
<comment type="caution">
    <text evidence="3">The sequence shown here is derived from an EMBL/GenBank/DDBJ whole genome shotgun (WGS) entry which is preliminary data.</text>
</comment>
<evidence type="ECO:0000256" key="2">
    <source>
        <dbReference type="SAM" id="SignalP"/>
    </source>
</evidence>
<feature type="signal peptide" evidence="2">
    <location>
        <begin position="1"/>
        <end position="25"/>
    </location>
</feature>
<sequence>MPVFWAKVIIPVVMAAAGGGAMVLAARDAPAGALDSAPAQVWIDGPTGDRAFPPGDLTVTAHATDTSIDALILEVDGKDVATDDQLDRSGKLALAHFAWSAKPGLHQLVAKSRGTSNIASAMREIEISADAPAVPTSAVTSTTVAQNASTTSDPSDTTVGGSASTSSGVPITDPATGSVVAPPETQPTGIDPSPTGAPPVTGPAATPPPQTQPPATQPPANQPPETQPPETQPPATQPPETQPPPVVDGASVSGTVYEYSFCPYSATVSVRARNATGAQVSVAGTSFSAPMSGGGPSFSAQIPSGFTAAEVGTHPVVVQVSGPGGTVEQTVDNLVVNGGCPKD</sequence>
<keyword evidence="4" id="KW-1185">Reference proteome</keyword>
<dbReference type="HOGENOM" id="CLU_808187_0_0_11"/>
<gene>
    <name evidence="3" type="ORF">BN381_20112</name>
</gene>
<feature type="compositionally biased region" description="Pro residues" evidence="1">
    <location>
        <begin position="195"/>
        <end position="246"/>
    </location>
</feature>
<dbReference type="eggNOG" id="COG5373">
    <property type="taxonomic scope" value="Bacteria"/>
</dbReference>
<accession>R4YY91</accession>
<dbReference type="EMBL" id="CANL01000012">
    <property type="protein sequence ID" value="CCM63288.1"/>
    <property type="molecule type" value="Genomic_DNA"/>
</dbReference>
<feature type="compositionally biased region" description="Low complexity" evidence="1">
    <location>
        <begin position="138"/>
        <end position="168"/>
    </location>
</feature>
<organism evidence="3 4">
    <name type="scientific">Candidatus Neomicrothrix parvicella RN1</name>
    <dbReference type="NCBI Taxonomy" id="1229780"/>
    <lineage>
        <taxon>Bacteria</taxon>
        <taxon>Bacillati</taxon>
        <taxon>Actinomycetota</taxon>
        <taxon>Acidimicrobiia</taxon>
        <taxon>Acidimicrobiales</taxon>
        <taxon>Microthrixaceae</taxon>
        <taxon>Candidatus Neomicrothrix</taxon>
    </lineage>
</organism>
<feature type="region of interest" description="Disordered" evidence="1">
    <location>
        <begin position="138"/>
        <end position="251"/>
    </location>
</feature>
<evidence type="ECO:0000313" key="3">
    <source>
        <dbReference type="EMBL" id="CCM63288.1"/>
    </source>
</evidence>
<evidence type="ECO:0000313" key="4">
    <source>
        <dbReference type="Proteomes" id="UP000018291"/>
    </source>
</evidence>
<dbReference type="RefSeq" id="WP_012225651.1">
    <property type="nucleotide sequence ID" value="NZ_HG422565.1"/>
</dbReference>
<evidence type="ECO:0000256" key="1">
    <source>
        <dbReference type="SAM" id="MobiDB-lite"/>
    </source>
</evidence>
<dbReference type="AlphaFoldDB" id="R4YY91"/>
<feature type="chain" id="PRO_5004374458" evidence="2">
    <location>
        <begin position="26"/>
        <end position="343"/>
    </location>
</feature>
<dbReference type="Proteomes" id="UP000018291">
    <property type="component" value="Unassembled WGS sequence"/>
</dbReference>
<reference evidence="3 4" key="1">
    <citation type="journal article" date="2013" name="ISME J.">
        <title>Metabolic model for the filamentous 'Candidatus Microthrix parvicella' based on genomic and metagenomic analyses.</title>
        <authorList>
            <person name="Jon McIlroy S."/>
            <person name="Kristiansen R."/>
            <person name="Albertsen M."/>
            <person name="Michael Karst S."/>
            <person name="Rossetti S."/>
            <person name="Lund Nielsen J."/>
            <person name="Tandoi V."/>
            <person name="James Seviour R."/>
            <person name="Nielsen P.H."/>
        </authorList>
    </citation>
    <scope>NUCLEOTIDE SEQUENCE [LARGE SCALE GENOMIC DNA]</scope>
    <source>
        <strain evidence="3 4">RN1</strain>
    </source>
</reference>
<protein>
    <submittedName>
        <fullName evidence="3">Uncharacterized protein</fullName>
    </submittedName>
</protein>